<feature type="signal peptide" evidence="1">
    <location>
        <begin position="1"/>
        <end position="25"/>
    </location>
</feature>
<dbReference type="AlphaFoldDB" id="A0AA97F9K0"/>
<dbReference type="PANTHER" id="PTHR40590">
    <property type="entry name" value="CYTOPLASMIC PROTEIN-RELATED"/>
    <property type="match status" value="1"/>
</dbReference>
<evidence type="ECO:0000313" key="2">
    <source>
        <dbReference type="EMBL" id="WOE76426.1"/>
    </source>
</evidence>
<evidence type="ECO:0000256" key="1">
    <source>
        <dbReference type="SAM" id="SignalP"/>
    </source>
</evidence>
<dbReference type="CDD" id="cd14789">
    <property type="entry name" value="Tiki"/>
    <property type="match status" value="1"/>
</dbReference>
<dbReference type="InterPro" id="IPR002816">
    <property type="entry name" value="TraB/PrgY/GumN_fam"/>
</dbReference>
<proteinExistence type="predicted"/>
<protein>
    <submittedName>
        <fullName evidence="2">TraB/GumN family protein</fullName>
    </submittedName>
</protein>
<dbReference type="Pfam" id="PF01963">
    <property type="entry name" value="TraB_PrgY_gumN"/>
    <property type="match status" value="1"/>
</dbReference>
<evidence type="ECO:0000313" key="3">
    <source>
        <dbReference type="Proteomes" id="UP001302429"/>
    </source>
</evidence>
<dbReference type="RefSeq" id="WP_317084114.1">
    <property type="nucleotide sequence ID" value="NZ_CP136594.1"/>
</dbReference>
<feature type="chain" id="PRO_5041726357" evidence="1">
    <location>
        <begin position="26"/>
        <end position="305"/>
    </location>
</feature>
<name>A0AA97F9K0_9SPHN</name>
<gene>
    <name evidence="2" type="ORF">RB602_06855</name>
</gene>
<dbReference type="InterPro" id="IPR047111">
    <property type="entry name" value="YbaP-like"/>
</dbReference>
<dbReference type="PANTHER" id="PTHR40590:SF1">
    <property type="entry name" value="CYTOPLASMIC PROTEIN"/>
    <property type="match status" value="1"/>
</dbReference>
<sequence length="305" mass="33212">MKNSLIAASLMALSLAITAAVPAQAQEEAAAPEAMAETVDVDPALWVVKDEDTTIYLFGTIHILKPGLSWFDEAVKDAFNASDELVLEIIEPDPASMQTLVMTKAVDPGNPLRDQLSEEQKATYDTAMKSIGLPVAAFDQFEPWFAAINLGLLPLLQAGYDVNSGAEKVLAEEATAAEKTVIQLETPEQQLSFFDTLPKESQINYLLVTAQSIDEIPEQIDSMVTSWGDADIEQLGEMMNAGFTDKVLYDTLLTKRNANWAAWIDARMEQPGTVFIAVGAGHLAGETSVQAKLAEREIVTTRIEY</sequence>
<dbReference type="KEGG" id="acoa:RB602_06855"/>
<accession>A0AA97F9K0</accession>
<keyword evidence="3" id="KW-1185">Reference proteome</keyword>
<reference evidence="2 3" key="1">
    <citation type="submission" date="2023-10" db="EMBL/GenBank/DDBJ databases">
        <title>Complete genome sequence of a Sphingomonadaceae bacterium.</title>
        <authorList>
            <person name="Yan C."/>
        </authorList>
    </citation>
    <scope>NUCLEOTIDE SEQUENCE [LARGE SCALE GENOMIC DNA]</scope>
    <source>
        <strain evidence="2 3">SCSIO 66989</strain>
    </source>
</reference>
<keyword evidence="1" id="KW-0732">Signal</keyword>
<dbReference type="Proteomes" id="UP001302429">
    <property type="component" value="Chromosome"/>
</dbReference>
<dbReference type="EMBL" id="CP136594">
    <property type="protein sequence ID" value="WOE76426.1"/>
    <property type="molecule type" value="Genomic_DNA"/>
</dbReference>
<organism evidence="2 3">
    <name type="scientific">Alterisphingorhabdus coralli</name>
    <dbReference type="NCBI Taxonomy" id="3071408"/>
    <lineage>
        <taxon>Bacteria</taxon>
        <taxon>Pseudomonadati</taxon>
        <taxon>Pseudomonadota</taxon>
        <taxon>Alphaproteobacteria</taxon>
        <taxon>Sphingomonadales</taxon>
        <taxon>Sphingomonadaceae</taxon>
        <taxon>Alterisphingorhabdus (ex Yan et al. 2024)</taxon>
    </lineage>
</organism>